<dbReference type="EC" id="2.3.1.35" evidence="6"/>
<feature type="chain" id="PRO_5044915441" description="Arginine biosynthesis bifunctional protein ArgJ beta chain" evidence="6">
    <location>
        <begin position="185"/>
        <end position="403"/>
    </location>
</feature>
<feature type="site" description="Involved in the stabilization of negative charge on the oxyanion by the formation of the oxyanion hole" evidence="6">
    <location>
        <position position="109"/>
    </location>
</feature>
<keyword evidence="5 6" id="KW-0012">Acyltransferase</keyword>
<proteinExistence type="inferred from homology"/>
<keyword evidence="3 6" id="KW-0808">Transferase</keyword>
<dbReference type="CDD" id="cd02152">
    <property type="entry name" value="OAT"/>
    <property type="match status" value="1"/>
</dbReference>
<accession>A0ABS9KIA0</accession>
<comment type="subunit">
    <text evidence="2 6">Heterotetramer of two alpha and two beta chains.</text>
</comment>
<evidence type="ECO:0000313" key="8">
    <source>
        <dbReference type="Proteomes" id="UP001165366"/>
    </source>
</evidence>
<dbReference type="NCBIfam" id="TIGR00120">
    <property type="entry name" value="ArgJ"/>
    <property type="match status" value="1"/>
</dbReference>
<name>A0ABS9KIA0_9BACT</name>
<comment type="pathway">
    <text evidence="6">Amino-acid biosynthesis; L-arginine biosynthesis; N(2)-acetyl-L-ornithine from L-glutamate: step 1/4.</text>
</comment>
<comment type="similarity">
    <text evidence="1 6">Belongs to the ArgJ family.</text>
</comment>
<evidence type="ECO:0000313" key="7">
    <source>
        <dbReference type="EMBL" id="MCG2590578.1"/>
    </source>
</evidence>
<keyword evidence="6" id="KW-0028">Amino-acid biosynthesis</keyword>
<evidence type="ECO:0000256" key="3">
    <source>
        <dbReference type="ARBA" id="ARBA00022679"/>
    </source>
</evidence>
<feature type="binding site" evidence="6">
    <location>
        <position position="185"/>
    </location>
    <ligand>
        <name>substrate</name>
    </ligand>
</feature>
<dbReference type="InterPro" id="IPR002813">
    <property type="entry name" value="Arg_biosynth_ArgJ"/>
</dbReference>
<feature type="binding site" evidence="6">
    <location>
        <position position="271"/>
    </location>
    <ligand>
        <name>substrate</name>
    </ligand>
</feature>
<feature type="active site" description="Nucleophile" evidence="6">
    <location>
        <position position="185"/>
    </location>
</feature>
<comment type="pathway">
    <text evidence="6">Amino-acid biosynthesis; L-arginine biosynthesis; L-ornithine and N-acetyl-L-glutamate from L-glutamate and N(2)-acetyl-L-ornithine (cyclic): step 1/1.</text>
</comment>
<dbReference type="Gene3D" id="3.30.2330.10">
    <property type="entry name" value="arginine biosynthesis bifunctional protein suprefamily"/>
    <property type="match status" value="1"/>
</dbReference>
<dbReference type="RefSeq" id="WP_237856006.1">
    <property type="nucleotide sequence ID" value="NZ_JAKLWS010000036.1"/>
</dbReference>
<dbReference type="NCBIfam" id="NF003802">
    <property type="entry name" value="PRK05388.1"/>
    <property type="match status" value="1"/>
</dbReference>
<dbReference type="Gene3D" id="3.60.70.12">
    <property type="entry name" value="L-amino peptidase D-ALA esterase/amidase"/>
    <property type="match status" value="1"/>
</dbReference>
<dbReference type="InterPro" id="IPR042195">
    <property type="entry name" value="ArgJ_beta_C"/>
</dbReference>
<dbReference type="EC" id="2.3.1.1" evidence="6"/>
<organism evidence="7 8">
    <name type="scientific">Rhodohalobacter sulfatireducens</name>
    <dbReference type="NCBI Taxonomy" id="2911366"/>
    <lineage>
        <taxon>Bacteria</taxon>
        <taxon>Pseudomonadati</taxon>
        <taxon>Balneolota</taxon>
        <taxon>Balneolia</taxon>
        <taxon>Balneolales</taxon>
        <taxon>Balneolaceae</taxon>
        <taxon>Rhodohalobacter</taxon>
    </lineage>
</organism>
<comment type="function">
    <text evidence="6">Catalyzes two activities which are involved in the cyclic version of arginine biosynthesis: the synthesis of N-acetylglutamate from glutamate and acetyl-CoA as the acetyl donor, and of ornithine by transacetylation between N(2)-acetylornithine and glutamate.</text>
</comment>
<dbReference type="InterPro" id="IPR016117">
    <property type="entry name" value="ArgJ-like_dom_sf"/>
</dbReference>
<feature type="binding site" evidence="6">
    <location>
        <position position="174"/>
    </location>
    <ligand>
        <name>substrate</name>
    </ligand>
</feature>
<dbReference type="Proteomes" id="UP001165366">
    <property type="component" value="Unassembled WGS sequence"/>
</dbReference>
<feature type="site" description="Cleavage; by autolysis" evidence="6">
    <location>
        <begin position="184"/>
        <end position="185"/>
    </location>
</feature>
<reference evidence="7" key="1">
    <citation type="submission" date="2022-01" db="EMBL/GenBank/DDBJ databases">
        <authorList>
            <person name="Wang Y."/>
        </authorList>
    </citation>
    <scope>NUCLEOTIDE SEQUENCE</scope>
    <source>
        <strain evidence="7">WB101</strain>
    </source>
</reference>
<feature type="site" description="Involved in the stabilization of negative charge on the oxyanion by the formation of the oxyanion hole" evidence="6">
    <location>
        <position position="110"/>
    </location>
</feature>
<dbReference type="Pfam" id="PF01960">
    <property type="entry name" value="ArgJ"/>
    <property type="match status" value="1"/>
</dbReference>
<evidence type="ECO:0000256" key="1">
    <source>
        <dbReference type="ARBA" id="ARBA00006774"/>
    </source>
</evidence>
<feature type="binding site" evidence="6">
    <location>
        <position position="403"/>
    </location>
    <ligand>
        <name>substrate</name>
    </ligand>
</feature>
<comment type="subcellular location">
    <subcellularLocation>
        <location evidence="6">Cytoplasm</location>
    </subcellularLocation>
</comment>
<evidence type="ECO:0000256" key="2">
    <source>
        <dbReference type="ARBA" id="ARBA00011475"/>
    </source>
</evidence>
<reference evidence="7" key="2">
    <citation type="submission" date="2024-05" db="EMBL/GenBank/DDBJ databases">
        <title>Rhodohalobacter halophilus gen. nov., sp. nov., a moderately halophilic member of the family Balneolaceae.</title>
        <authorList>
            <person name="Xia J."/>
        </authorList>
    </citation>
    <scope>NUCLEOTIDE SEQUENCE</scope>
    <source>
        <strain evidence="7">WB101</strain>
    </source>
</reference>
<gene>
    <name evidence="6 7" type="primary">argJ</name>
    <name evidence="7" type="ORF">L6773_18540</name>
</gene>
<feature type="chain" id="PRO_5044915442" description="Arginine biosynthesis bifunctional protein ArgJ alpha chain" evidence="6">
    <location>
        <begin position="1"/>
        <end position="184"/>
    </location>
</feature>
<dbReference type="EMBL" id="JAKLWS010000036">
    <property type="protein sequence ID" value="MCG2590578.1"/>
    <property type="molecule type" value="Genomic_DNA"/>
</dbReference>
<comment type="catalytic activity">
    <reaction evidence="6">
        <text>N(2)-acetyl-L-ornithine + L-glutamate = N-acetyl-L-glutamate + L-ornithine</text>
        <dbReference type="Rhea" id="RHEA:15349"/>
        <dbReference type="ChEBI" id="CHEBI:29985"/>
        <dbReference type="ChEBI" id="CHEBI:44337"/>
        <dbReference type="ChEBI" id="CHEBI:46911"/>
        <dbReference type="ChEBI" id="CHEBI:57805"/>
        <dbReference type="EC" id="2.3.1.35"/>
    </reaction>
</comment>
<keyword evidence="6" id="KW-0055">Arginine biosynthesis</keyword>
<keyword evidence="4 6" id="KW-0068">Autocatalytic cleavage</keyword>
<dbReference type="PANTHER" id="PTHR23100:SF0">
    <property type="entry name" value="ARGININE BIOSYNTHESIS BIFUNCTIONAL PROTEIN ARGJ, MITOCHONDRIAL"/>
    <property type="match status" value="1"/>
</dbReference>
<comment type="caution">
    <text evidence="7">The sequence shown here is derived from an EMBL/GenBank/DDBJ whole genome shotgun (WGS) entry which is preliminary data.</text>
</comment>
<evidence type="ECO:0000256" key="4">
    <source>
        <dbReference type="ARBA" id="ARBA00022813"/>
    </source>
</evidence>
<dbReference type="Gene3D" id="3.10.20.340">
    <property type="entry name" value="ArgJ beta chain, C-terminal domain"/>
    <property type="match status" value="1"/>
</dbReference>
<evidence type="ECO:0000256" key="6">
    <source>
        <dbReference type="HAMAP-Rule" id="MF_01106"/>
    </source>
</evidence>
<keyword evidence="8" id="KW-1185">Reference proteome</keyword>
<feature type="binding site" evidence="6">
    <location>
        <position position="398"/>
    </location>
    <ligand>
        <name>substrate</name>
    </ligand>
</feature>
<keyword evidence="6" id="KW-0511">Multifunctional enzyme</keyword>
<dbReference type="GO" id="GO:0004358">
    <property type="term" value="F:L-glutamate N-acetyltransferase activity, acting on acetyl-L-ornithine as donor"/>
    <property type="evidence" value="ECO:0007669"/>
    <property type="project" value="UniProtKB-EC"/>
</dbReference>
<feature type="binding site" evidence="6">
    <location>
        <position position="148"/>
    </location>
    <ligand>
        <name>substrate</name>
    </ligand>
</feature>
<dbReference type="HAMAP" id="MF_01106">
    <property type="entry name" value="ArgJ"/>
    <property type="match status" value="1"/>
</dbReference>
<dbReference type="SUPFAM" id="SSF56266">
    <property type="entry name" value="DmpA/ArgJ-like"/>
    <property type="match status" value="1"/>
</dbReference>
<dbReference type="PANTHER" id="PTHR23100">
    <property type="entry name" value="ARGININE BIOSYNTHESIS BIFUNCTIONAL PROTEIN ARGJ"/>
    <property type="match status" value="1"/>
</dbReference>
<comment type="catalytic activity">
    <reaction evidence="6">
        <text>L-glutamate + acetyl-CoA = N-acetyl-L-glutamate + CoA + H(+)</text>
        <dbReference type="Rhea" id="RHEA:24292"/>
        <dbReference type="ChEBI" id="CHEBI:15378"/>
        <dbReference type="ChEBI" id="CHEBI:29985"/>
        <dbReference type="ChEBI" id="CHEBI:44337"/>
        <dbReference type="ChEBI" id="CHEBI:57287"/>
        <dbReference type="ChEBI" id="CHEBI:57288"/>
        <dbReference type="EC" id="2.3.1.1"/>
    </reaction>
</comment>
<protein>
    <recommendedName>
        <fullName evidence="6">Arginine biosynthesis bifunctional protein ArgJ</fullName>
    </recommendedName>
    <domain>
        <recommendedName>
            <fullName evidence="6">Glutamate N-acetyltransferase</fullName>
            <ecNumber evidence="6">2.3.1.35</ecNumber>
        </recommendedName>
        <alternativeName>
            <fullName evidence="6">Ornithine acetyltransferase</fullName>
            <shortName evidence="6">OATase</shortName>
        </alternativeName>
        <alternativeName>
            <fullName evidence="6">Ornithine transacetylase</fullName>
        </alternativeName>
    </domain>
    <domain>
        <recommendedName>
            <fullName evidence="6">Amino-acid acetyltransferase</fullName>
            <ecNumber evidence="6">2.3.1.1</ecNumber>
        </recommendedName>
        <alternativeName>
            <fullName evidence="6">N-acetylglutamate synthase</fullName>
            <shortName evidence="6">AGSase</shortName>
        </alternativeName>
    </domain>
    <component>
        <recommendedName>
            <fullName evidence="6">Arginine biosynthesis bifunctional protein ArgJ alpha chain</fullName>
        </recommendedName>
    </component>
    <component>
        <recommendedName>
            <fullName evidence="6">Arginine biosynthesis bifunctional protein ArgJ beta chain</fullName>
        </recommendedName>
    </component>
</protein>
<sequence length="403" mass="43666">MLNNITHVRGFTCWGAHMGIKSKRRDIALIYSKVPASAAAVFTRNIVAAEPIKLSRQHIKDGMAQAFIINSGNANACTGKEGWKGAVAMAETTAKELKIKKEAVLVASTGLIGEPFPTEKVVKGIKECVKKLSDRVIAGSLTANAILTTDTFAKEGFTSFSVDGKEINMAGIAKGSGMIHPDMGTMLGFIVCDIAISPELLDEALRTAVDKSFNMITVDGDTSTNDMVSIMCNGEAGNEKITEKDANYDLFLANLEQLCTHLAKLIISDGEGSTKLIEYHTEGARTEKEARQVVRTVSNSNLVKTAIFGSDPNWGRIIAAAGRSGIEFDPENVDLYIGAEINKMEQVVKEGQPIDGVRKKLKKVMNESNIIIMIDLNQGDEKAVGWGSDFSYEYVRINAEYTT</sequence>
<evidence type="ECO:0000256" key="5">
    <source>
        <dbReference type="ARBA" id="ARBA00023315"/>
    </source>
</evidence>
<keyword evidence="6" id="KW-0963">Cytoplasm</keyword>